<dbReference type="PANTHER" id="PTHR47099:SF1">
    <property type="entry name" value="METHYLCOBAMIDE:COM METHYLTRANSFERASE MTBA"/>
    <property type="match status" value="1"/>
</dbReference>
<name>A0A8J8TDX6_9ARCH</name>
<reference evidence="2" key="1">
    <citation type="submission" date="2016-03" db="EMBL/GenBank/DDBJ databases">
        <authorList>
            <person name="Borrel G."/>
            <person name="Mccann A."/>
            <person name="O'Toole P.W."/>
        </authorList>
    </citation>
    <scope>NUCLEOTIDE SEQUENCE</scope>
    <source>
        <strain evidence="2">183</strain>
    </source>
</reference>
<accession>A0A8J8TDX6</accession>
<organism evidence="2 3">
    <name type="scientific">Candidatus Methanomassiliicoccus intestinalis</name>
    <dbReference type="NCBI Taxonomy" id="1406512"/>
    <lineage>
        <taxon>Archaea</taxon>
        <taxon>Methanobacteriati</taxon>
        <taxon>Thermoplasmatota</taxon>
        <taxon>Thermoplasmata</taxon>
        <taxon>Methanomassiliicoccales</taxon>
        <taxon>Methanomassiliicoccaceae</taxon>
        <taxon>Methanomassiliicoccus</taxon>
    </lineage>
</organism>
<dbReference type="GO" id="GO:0004853">
    <property type="term" value="F:uroporphyrinogen decarboxylase activity"/>
    <property type="evidence" value="ECO:0007669"/>
    <property type="project" value="InterPro"/>
</dbReference>
<dbReference type="InterPro" id="IPR000257">
    <property type="entry name" value="Uroporphyrinogen_deCOase"/>
</dbReference>
<dbReference type="Gene3D" id="3.20.20.210">
    <property type="match status" value="1"/>
</dbReference>
<gene>
    <name evidence="2" type="ORF">A3207_04890</name>
</gene>
<comment type="caution">
    <text evidence="2">The sequence shown here is derived from an EMBL/GenBank/DDBJ whole genome shotgun (WGS) entry which is preliminary data.</text>
</comment>
<proteinExistence type="predicted"/>
<dbReference type="PANTHER" id="PTHR47099">
    <property type="entry name" value="METHYLCOBAMIDE:COM METHYLTRANSFERASE MTBA"/>
    <property type="match status" value="1"/>
</dbReference>
<dbReference type="InterPro" id="IPR038071">
    <property type="entry name" value="UROD/MetE-like_sf"/>
</dbReference>
<evidence type="ECO:0000259" key="1">
    <source>
        <dbReference type="Pfam" id="PF01208"/>
    </source>
</evidence>
<evidence type="ECO:0000313" key="2">
    <source>
        <dbReference type="EMBL" id="TQS81210.1"/>
    </source>
</evidence>
<dbReference type="Pfam" id="PF01208">
    <property type="entry name" value="URO-D"/>
    <property type="match status" value="1"/>
</dbReference>
<protein>
    <recommendedName>
        <fullName evidence="1">Uroporphyrinogen decarboxylase (URO-D) domain-containing protein</fullName>
    </recommendedName>
</protein>
<dbReference type="RefSeq" id="WP_048133827.1">
    <property type="nucleotide sequence ID" value="NZ_CAYAXV010000002.1"/>
</dbReference>
<dbReference type="InterPro" id="IPR052024">
    <property type="entry name" value="Methanogen_methyltrans"/>
</dbReference>
<sequence>MGYEELFPPCDMEWHARSKKRFANAFVDSKFDRVDVDLHMLSHAAVACGYTIRDFYEKPELGIHCVAHIYQLYDLLPVTHWFYASPWLADLGCTMKYMDSIPPIPEKPIISEPSDVDNLQVPSIEEVYDGWTYSQYKRIYSYVQEHIPHTFLPMSYAFDITGEAAALCGVENFIMWTFVEQEAAHKLLAKFTETAVNGALCTAKDHGYSMLIVASILANNDIFSDEAIKDFSVKYMKDYVNNSFRGGAGPQVFYHCCGNHETSYKQFHSLVWSPLTEIHMGYKGQEAFPSDLLVKEFGTKATCMGSVDTKLLISPNPRAVYEASAQQIVAGRDSPRGYVLGASCECPPYALPGNILAMTRAAQDYGTYGKW</sequence>
<feature type="domain" description="Uroporphyrinogen decarboxylase (URO-D)" evidence="1">
    <location>
        <begin position="18"/>
        <end position="365"/>
    </location>
</feature>
<dbReference type="GO" id="GO:0006779">
    <property type="term" value="P:porphyrin-containing compound biosynthetic process"/>
    <property type="evidence" value="ECO:0007669"/>
    <property type="project" value="InterPro"/>
</dbReference>
<dbReference type="EMBL" id="LVVT01000024">
    <property type="protein sequence ID" value="TQS81210.1"/>
    <property type="molecule type" value="Genomic_DNA"/>
</dbReference>
<dbReference type="Proteomes" id="UP000752814">
    <property type="component" value="Unassembled WGS sequence"/>
</dbReference>
<dbReference type="AlphaFoldDB" id="A0A8J8TDX6"/>
<dbReference type="SUPFAM" id="SSF51726">
    <property type="entry name" value="UROD/MetE-like"/>
    <property type="match status" value="1"/>
</dbReference>
<evidence type="ECO:0000313" key="3">
    <source>
        <dbReference type="Proteomes" id="UP000752814"/>
    </source>
</evidence>